<evidence type="ECO:0000256" key="2">
    <source>
        <dbReference type="ARBA" id="ARBA00022723"/>
    </source>
</evidence>
<dbReference type="InterPro" id="IPR036922">
    <property type="entry name" value="Rieske_2Fe-2S_sf"/>
</dbReference>
<dbReference type="EMBL" id="JFKA01000001">
    <property type="protein sequence ID" value="OSQ40562.1"/>
    <property type="molecule type" value="Genomic_DNA"/>
</dbReference>
<name>A0A1Y2L434_9PROT</name>
<keyword evidence="3" id="KW-0408">Iron</keyword>
<dbReference type="RefSeq" id="WP_085578936.1">
    <property type="nucleotide sequence ID" value="NZ_JFKA01000001.1"/>
</dbReference>
<gene>
    <name evidence="6" type="ORF">TMES_02045</name>
</gene>
<evidence type="ECO:0000256" key="3">
    <source>
        <dbReference type="ARBA" id="ARBA00023004"/>
    </source>
</evidence>
<comment type="caution">
    <text evidence="6">The sequence shown here is derived from an EMBL/GenBank/DDBJ whole genome shotgun (WGS) entry which is preliminary data.</text>
</comment>
<dbReference type="InterPro" id="IPR017941">
    <property type="entry name" value="Rieske_2Fe-2S"/>
</dbReference>
<dbReference type="Pfam" id="PF00355">
    <property type="entry name" value="Rieske"/>
    <property type="match status" value="1"/>
</dbReference>
<evidence type="ECO:0000256" key="1">
    <source>
        <dbReference type="ARBA" id="ARBA00022714"/>
    </source>
</evidence>
<dbReference type="Gene3D" id="2.102.10.10">
    <property type="entry name" value="Rieske [2Fe-2S] iron-sulphur domain"/>
    <property type="match status" value="1"/>
</dbReference>
<dbReference type="CDD" id="cd03467">
    <property type="entry name" value="Rieske"/>
    <property type="match status" value="1"/>
</dbReference>
<dbReference type="PANTHER" id="PTHR40261:SF1">
    <property type="entry name" value="RIESKE DOMAIN-CONTAINING PROTEIN"/>
    <property type="match status" value="1"/>
</dbReference>
<dbReference type="GO" id="GO:0046872">
    <property type="term" value="F:metal ion binding"/>
    <property type="evidence" value="ECO:0007669"/>
    <property type="project" value="UniProtKB-KW"/>
</dbReference>
<sequence>MSRLAPQGTVLCPLSALDDTGAKGLFVGEGDARQNIFVVREGDAVFGYVNSCPHVGVPLEFEDDEFISEFGGEILCSTHGARFRISDGYCVSGPCSGDALEPVAVRVEGDNVVLV</sequence>
<dbReference type="SUPFAM" id="SSF50022">
    <property type="entry name" value="ISP domain"/>
    <property type="match status" value="1"/>
</dbReference>
<proteinExistence type="predicted"/>
<keyword evidence="1" id="KW-0001">2Fe-2S</keyword>
<evidence type="ECO:0000256" key="4">
    <source>
        <dbReference type="ARBA" id="ARBA00023014"/>
    </source>
</evidence>
<dbReference type="AlphaFoldDB" id="A0A1Y2L434"/>
<protein>
    <submittedName>
        <fullName evidence="6">(2Fe-2S)-binding protein</fullName>
    </submittedName>
</protein>
<dbReference type="OrthoDB" id="9800776at2"/>
<dbReference type="GO" id="GO:0051537">
    <property type="term" value="F:2 iron, 2 sulfur cluster binding"/>
    <property type="evidence" value="ECO:0007669"/>
    <property type="project" value="UniProtKB-KW"/>
</dbReference>
<reference evidence="6 7" key="1">
    <citation type="submission" date="2014-03" db="EMBL/GenBank/DDBJ databases">
        <title>The draft genome sequence of Thalassospira mesophila JCM 18969.</title>
        <authorList>
            <person name="Lai Q."/>
            <person name="Shao Z."/>
        </authorList>
    </citation>
    <scope>NUCLEOTIDE SEQUENCE [LARGE SCALE GENOMIC DNA]</scope>
    <source>
        <strain evidence="6 7">JCM 18969</strain>
    </source>
</reference>
<dbReference type="Proteomes" id="UP000193391">
    <property type="component" value="Unassembled WGS sequence"/>
</dbReference>
<keyword evidence="7" id="KW-1185">Reference proteome</keyword>
<evidence type="ECO:0000259" key="5">
    <source>
        <dbReference type="PROSITE" id="PS51296"/>
    </source>
</evidence>
<feature type="domain" description="Rieske" evidence="5">
    <location>
        <begin position="9"/>
        <end position="114"/>
    </location>
</feature>
<evidence type="ECO:0000313" key="6">
    <source>
        <dbReference type="EMBL" id="OSQ40562.1"/>
    </source>
</evidence>
<dbReference type="PROSITE" id="PS51296">
    <property type="entry name" value="RIESKE"/>
    <property type="match status" value="1"/>
</dbReference>
<evidence type="ECO:0000313" key="7">
    <source>
        <dbReference type="Proteomes" id="UP000193391"/>
    </source>
</evidence>
<keyword evidence="2" id="KW-0479">Metal-binding</keyword>
<accession>A0A1Y2L434</accession>
<dbReference type="STRING" id="1293891.TMES_02045"/>
<dbReference type="PANTHER" id="PTHR40261">
    <property type="match status" value="1"/>
</dbReference>
<keyword evidence="4" id="KW-0411">Iron-sulfur</keyword>
<organism evidence="6 7">
    <name type="scientific">Thalassospira mesophila</name>
    <dbReference type="NCBI Taxonomy" id="1293891"/>
    <lineage>
        <taxon>Bacteria</taxon>
        <taxon>Pseudomonadati</taxon>
        <taxon>Pseudomonadota</taxon>
        <taxon>Alphaproteobacteria</taxon>
        <taxon>Rhodospirillales</taxon>
        <taxon>Thalassospiraceae</taxon>
        <taxon>Thalassospira</taxon>
    </lineage>
</organism>